<accession>A0ABX1RUF6</accession>
<proteinExistence type="inferred from homology"/>
<feature type="non-terminal residue" evidence="5">
    <location>
        <position position="1"/>
    </location>
</feature>
<protein>
    <submittedName>
        <fullName evidence="5">Transglycosylase family protein</fullName>
    </submittedName>
</protein>
<comment type="similarity">
    <text evidence="1">Belongs to the transglycosylase family. Rpf subfamily.</text>
</comment>
<sequence length="111" mass="11497">PAPPPPAPPPPEAPRPAPGPPPAAPPAGDPVWDRLADCESSGNWAIDTGNGYSGGLQFDAATWREYGGGEFAAAAHRATREQQITVATRVRDDRGGYGSWPACARKLGLPS</sequence>
<keyword evidence="6" id="KW-1185">Reference proteome</keyword>
<dbReference type="SUPFAM" id="SSF53955">
    <property type="entry name" value="Lysozyme-like"/>
    <property type="match status" value="1"/>
</dbReference>
<evidence type="ECO:0000256" key="3">
    <source>
        <dbReference type="SAM" id="MobiDB-lite"/>
    </source>
</evidence>
<keyword evidence="2" id="KW-0378">Hydrolase</keyword>
<dbReference type="InterPro" id="IPR023346">
    <property type="entry name" value="Lysozyme-like_dom_sf"/>
</dbReference>
<dbReference type="CDD" id="cd13925">
    <property type="entry name" value="RPF"/>
    <property type="match status" value="1"/>
</dbReference>
<comment type="caution">
    <text evidence="5">The sequence shown here is derived from an EMBL/GenBank/DDBJ whole genome shotgun (WGS) entry which is preliminary data.</text>
</comment>
<dbReference type="Proteomes" id="UP001296706">
    <property type="component" value="Unassembled WGS sequence"/>
</dbReference>
<evidence type="ECO:0000313" key="5">
    <source>
        <dbReference type="EMBL" id="NMH82700.1"/>
    </source>
</evidence>
<dbReference type="EMBL" id="JAAXKY010000299">
    <property type="protein sequence ID" value="NMH82700.1"/>
    <property type="molecule type" value="Genomic_DNA"/>
</dbReference>
<dbReference type="RefSeq" id="WP_169400679.1">
    <property type="nucleotide sequence ID" value="NZ_JAAXKY010000299.1"/>
</dbReference>
<feature type="domain" description="Resuscitation-promoting factor core lysozyme-like" evidence="4">
    <location>
        <begin position="29"/>
        <end position="103"/>
    </location>
</feature>
<evidence type="ECO:0000259" key="4">
    <source>
        <dbReference type="Pfam" id="PF06737"/>
    </source>
</evidence>
<reference evidence="5 6" key="1">
    <citation type="submission" date="2020-04" db="EMBL/GenBank/DDBJ databases">
        <authorList>
            <person name="Klaysubun C."/>
            <person name="Duangmal K."/>
            <person name="Lipun K."/>
        </authorList>
    </citation>
    <scope>NUCLEOTIDE SEQUENCE [LARGE SCALE GENOMIC DNA]</scope>
    <source>
        <strain evidence="5 6">JCM 11839</strain>
    </source>
</reference>
<gene>
    <name evidence="5" type="ORF">HF577_37165</name>
</gene>
<dbReference type="Pfam" id="PF06737">
    <property type="entry name" value="Transglycosylas"/>
    <property type="match status" value="1"/>
</dbReference>
<evidence type="ECO:0000313" key="6">
    <source>
        <dbReference type="Proteomes" id="UP001296706"/>
    </source>
</evidence>
<evidence type="ECO:0000256" key="2">
    <source>
        <dbReference type="ARBA" id="ARBA00022801"/>
    </source>
</evidence>
<evidence type="ECO:0000256" key="1">
    <source>
        <dbReference type="ARBA" id="ARBA00010830"/>
    </source>
</evidence>
<dbReference type="InterPro" id="IPR010618">
    <property type="entry name" value="RPF"/>
</dbReference>
<name>A0ABX1RUF6_9PSEU</name>
<dbReference type="Gene3D" id="1.10.530.10">
    <property type="match status" value="1"/>
</dbReference>
<feature type="compositionally biased region" description="Pro residues" evidence="3">
    <location>
        <begin position="1"/>
        <end position="28"/>
    </location>
</feature>
<organism evidence="5 6">
    <name type="scientific">Pseudonocardia xinjiangensis</name>
    <dbReference type="NCBI Taxonomy" id="75289"/>
    <lineage>
        <taxon>Bacteria</taxon>
        <taxon>Bacillati</taxon>
        <taxon>Actinomycetota</taxon>
        <taxon>Actinomycetes</taxon>
        <taxon>Pseudonocardiales</taxon>
        <taxon>Pseudonocardiaceae</taxon>
        <taxon>Pseudonocardia</taxon>
    </lineage>
</organism>
<feature type="region of interest" description="Disordered" evidence="3">
    <location>
        <begin position="1"/>
        <end position="34"/>
    </location>
</feature>